<accession>A0A1X0XWK2</accession>
<keyword evidence="2" id="KW-0472">Membrane</keyword>
<name>A0A1X0XWK2_MYCSI</name>
<proteinExistence type="predicted"/>
<feature type="compositionally biased region" description="Low complexity" evidence="1">
    <location>
        <begin position="183"/>
        <end position="205"/>
    </location>
</feature>
<feature type="transmembrane region" description="Helical" evidence="2">
    <location>
        <begin position="6"/>
        <end position="24"/>
    </location>
</feature>
<dbReference type="Proteomes" id="UP000193040">
    <property type="component" value="Unassembled WGS sequence"/>
</dbReference>
<feature type="region of interest" description="Disordered" evidence="1">
    <location>
        <begin position="160"/>
        <end position="205"/>
    </location>
</feature>
<dbReference type="EMBL" id="MZZM01000026">
    <property type="protein sequence ID" value="ORJ57229.1"/>
    <property type="molecule type" value="Genomic_DNA"/>
</dbReference>
<reference evidence="3 4" key="1">
    <citation type="submission" date="2017-03" db="EMBL/GenBank/DDBJ databases">
        <title>Genomic insights into Mycobacterium simiae human colonization.</title>
        <authorList>
            <person name="Steffani J.L."/>
            <person name="Brunck M.E."/>
            <person name="Cruz E."/>
            <person name="Montiel R."/>
            <person name="Barona F."/>
        </authorList>
    </citation>
    <scope>NUCLEOTIDE SEQUENCE [LARGE SCALE GENOMIC DNA]</scope>
    <source>
        <strain evidence="3 4">MsiGto</strain>
    </source>
</reference>
<comment type="caution">
    <text evidence="3">The sequence shown here is derived from an EMBL/GenBank/DDBJ whole genome shotgun (WGS) entry which is preliminary data.</text>
</comment>
<protein>
    <recommendedName>
        <fullName evidence="5">DUF2550 family protein</fullName>
    </recommendedName>
</protein>
<keyword evidence="4" id="KW-1185">Reference proteome</keyword>
<organism evidence="3 4">
    <name type="scientific">Mycobacterium simiae</name>
    <name type="common">Mycobacterium habana</name>
    <dbReference type="NCBI Taxonomy" id="1784"/>
    <lineage>
        <taxon>Bacteria</taxon>
        <taxon>Bacillati</taxon>
        <taxon>Actinomycetota</taxon>
        <taxon>Actinomycetes</taxon>
        <taxon>Mycobacteriales</taxon>
        <taxon>Mycobacteriaceae</taxon>
        <taxon>Mycobacterium</taxon>
        <taxon>Mycobacterium simiae complex</taxon>
    </lineage>
</organism>
<evidence type="ECO:0000313" key="3">
    <source>
        <dbReference type="EMBL" id="ORJ57229.1"/>
    </source>
</evidence>
<evidence type="ECO:0008006" key="5">
    <source>
        <dbReference type="Google" id="ProtNLM"/>
    </source>
</evidence>
<gene>
    <name evidence="3" type="ORF">B5M45_21880</name>
</gene>
<evidence type="ECO:0000313" key="4">
    <source>
        <dbReference type="Proteomes" id="UP000193040"/>
    </source>
</evidence>
<evidence type="ECO:0000256" key="2">
    <source>
        <dbReference type="SAM" id="Phobius"/>
    </source>
</evidence>
<sequence length="205" mass="22380">MAAILIVLDVFVGILAVVGLIATWNRLRARRRRSGAKGVVLVIDRLTPRRKNVARLQVSLRMVGPTVRYEVGLDLESDGHPFDVSTPKPALRSSMGCADEEMSWGFEVPEDELDHIRVIASWIAAEDANLRMAALASNLGSSEVYEWRWAADWRISSAGHWRKRRSPTTPPRSIPGMGPLQLGRAPGPGRASAAQPGGQPDAASR</sequence>
<dbReference type="RefSeq" id="WP_084952667.1">
    <property type="nucleotide sequence ID" value="NZ_MZZM01000026.1"/>
</dbReference>
<dbReference type="AlphaFoldDB" id="A0A1X0XWK2"/>
<keyword evidence="2" id="KW-1133">Transmembrane helix</keyword>
<evidence type="ECO:0000256" key="1">
    <source>
        <dbReference type="SAM" id="MobiDB-lite"/>
    </source>
</evidence>
<keyword evidence="2" id="KW-0812">Transmembrane</keyword>